<dbReference type="Pfam" id="PF00877">
    <property type="entry name" value="NLPC_P60"/>
    <property type="match status" value="1"/>
</dbReference>
<accession>A0A7D5DXC1</accession>
<dbReference type="InterPro" id="IPR028090">
    <property type="entry name" value="JAB_dom_prok"/>
</dbReference>
<protein>
    <submittedName>
        <fullName evidence="9">C40 family peptidase</fullName>
    </submittedName>
</protein>
<gene>
    <name evidence="9" type="ORF">HV559_07840</name>
</gene>
<dbReference type="InterPro" id="IPR051929">
    <property type="entry name" value="VirAsm_ModProt"/>
</dbReference>
<keyword evidence="4" id="KW-0378">Hydrolase</keyword>
<evidence type="ECO:0000313" key="9">
    <source>
        <dbReference type="EMBL" id="QLB40786.1"/>
    </source>
</evidence>
<evidence type="ECO:0000256" key="4">
    <source>
        <dbReference type="ARBA" id="ARBA00022801"/>
    </source>
</evidence>
<keyword evidence="6" id="KW-0862">Zinc</keyword>
<dbReference type="Proteomes" id="UP000509660">
    <property type="component" value="Chromosome"/>
</dbReference>
<organism evidence="9 10">
    <name type="scientific">Mannheimia pernigra</name>
    <dbReference type="NCBI Taxonomy" id="111844"/>
    <lineage>
        <taxon>Bacteria</taxon>
        <taxon>Pseudomonadati</taxon>
        <taxon>Pseudomonadota</taxon>
        <taxon>Gammaproteobacteria</taxon>
        <taxon>Pasteurellales</taxon>
        <taxon>Pasteurellaceae</taxon>
        <taxon>Mannheimia</taxon>
    </lineage>
</organism>
<sequence length="266" mass="30501">MKIPDELKQQILHHCKTAEPQEACGFVISDYRKNELIYMPCENVAVDPVNHFEIDVDDFVQAELQGEIVAVVHSHPDSSTEKGLPYLSIADRQCQVRTQLDFWLVVDNEIKQFRNIAPLIGRQFENNKQDCRNIILDCYMLAGIELPDQSTYEFEWFEQSNLYEDGLARCGFEKIPFDEEPQLGDVILIQVGSEVGNHAGVYLGNQMMIHHSEGRLSARVPYDGFWLKSTHSIWRHSSQWQKLHFTAILNDLAISHLSLKSVISAN</sequence>
<dbReference type="GO" id="GO:0008234">
    <property type="term" value="F:cysteine-type peptidase activity"/>
    <property type="evidence" value="ECO:0007669"/>
    <property type="project" value="UniProtKB-KW"/>
</dbReference>
<evidence type="ECO:0000256" key="2">
    <source>
        <dbReference type="ARBA" id="ARBA00022670"/>
    </source>
</evidence>
<proteinExistence type="inferred from homology"/>
<dbReference type="EMBL" id="CP055306">
    <property type="protein sequence ID" value="QLB40786.1"/>
    <property type="molecule type" value="Genomic_DNA"/>
</dbReference>
<dbReference type="Gene3D" id="3.40.140.10">
    <property type="entry name" value="Cytidine Deaminase, domain 2"/>
    <property type="match status" value="1"/>
</dbReference>
<dbReference type="GO" id="GO:0008235">
    <property type="term" value="F:metalloexopeptidase activity"/>
    <property type="evidence" value="ECO:0007669"/>
    <property type="project" value="TreeGrafter"/>
</dbReference>
<dbReference type="AlphaFoldDB" id="A0A7D5DXC1"/>
<dbReference type="PANTHER" id="PTHR34858:SF1">
    <property type="entry name" value="CYSO-CYSTEINE PEPTIDASE"/>
    <property type="match status" value="1"/>
</dbReference>
<name>A0A7D5DXC1_9PAST</name>
<keyword evidence="5" id="KW-0788">Thiol protease</keyword>
<keyword evidence="10" id="KW-1185">Reference proteome</keyword>
<evidence type="ECO:0000256" key="6">
    <source>
        <dbReference type="ARBA" id="ARBA00022833"/>
    </source>
</evidence>
<dbReference type="PROSITE" id="PS51935">
    <property type="entry name" value="NLPC_P60"/>
    <property type="match status" value="1"/>
</dbReference>
<reference evidence="9 10" key="1">
    <citation type="submission" date="2020-06" db="EMBL/GenBank/DDBJ databases">
        <title>Mannheimia pernigra sp. nov. isolated from bovine respiratory tract.</title>
        <authorList>
            <person name="Kuhnert P."/>
            <person name="Akarsu-Egger H."/>
        </authorList>
    </citation>
    <scope>NUCLEOTIDE SEQUENCE [LARGE SCALE GENOMIC DNA]</scope>
    <source>
        <strain evidence="9 10">BNO311</strain>
    </source>
</reference>
<dbReference type="SUPFAM" id="SSF102712">
    <property type="entry name" value="JAB1/MPN domain"/>
    <property type="match status" value="1"/>
</dbReference>
<evidence type="ECO:0000256" key="5">
    <source>
        <dbReference type="ARBA" id="ARBA00022807"/>
    </source>
</evidence>
<evidence type="ECO:0000256" key="3">
    <source>
        <dbReference type="ARBA" id="ARBA00022723"/>
    </source>
</evidence>
<feature type="domain" description="NlpC/P60" evidence="8">
    <location>
        <begin position="99"/>
        <end position="237"/>
    </location>
</feature>
<keyword evidence="3" id="KW-0479">Metal-binding</keyword>
<evidence type="ECO:0000313" key="10">
    <source>
        <dbReference type="Proteomes" id="UP000509660"/>
    </source>
</evidence>
<dbReference type="SUPFAM" id="SSF54001">
    <property type="entry name" value="Cysteine proteinases"/>
    <property type="match status" value="1"/>
</dbReference>
<keyword evidence="7" id="KW-0482">Metalloprotease</keyword>
<dbReference type="PANTHER" id="PTHR34858">
    <property type="entry name" value="CYSO-CYSTEINE PEPTIDASE"/>
    <property type="match status" value="1"/>
</dbReference>
<dbReference type="Gene3D" id="3.90.1720.10">
    <property type="entry name" value="endopeptidase domain like (from Nostoc punctiforme)"/>
    <property type="match status" value="1"/>
</dbReference>
<dbReference type="GO" id="GO:0008270">
    <property type="term" value="F:zinc ion binding"/>
    <property type="evidence" value="ECO:0007669"/>
    <property type="project" value="TreeGrafter"/>
</dbReference>
<dbReference type="Pfam" id="PF14464">
    <property type="entry name" value="Prok-JAB"/>
    <property type="match status" value="1"/>
</dbReference>
<comment type="similarity">
    <text evidence="1">Belongs to the peptidase C40 family.</text>
</comment>
<dbReference type="RefSeq" id="WP_176810043.1">
    <property type="nucleotide sequence ID" value="NZ_CP055306.1"/>
</dbReference>
<dbReference type="GO" id="GO:0006508">
    <property type="term" value="P:proteolysis"/>
    <property type="evidence" value="ECO:0007669"/>
    <property type="project" value="UniProtKB-KW"/>
</dbReference>
<evidence type="ECO:0000259" key="8">
    <source>
        <dbReference type="PROSITE" id="PS51935"/>
    </source>
</evidence>
<keyword evidence="2" id="KW-0645">Protease</keyword>
<dbReference type="InterPro" id="IPR038765">
    <property type="entry name" value="Papain-like_cys_pep_sf"/>
</dbReference>
<dbReference type="CDD" id="cd08073">
    <property type="entry name" value="MPN_NLPC_P60"/>
    <property type="match status" value="1"/>
</dbReference>
<dbReference type="InterPro" id="IPR000064">
    <property type="entry name" value="NLP_P60_dom"/>
</dbReference>
<evidence type="ECO:0000256" key="1">
    <source>
        <dbReference type="ARBA" id="ARBA00007074"/>
    </source>
</evidence>
<evidence type="ECO:0000256" key="7">
    <source>
        <dbReference type="ARBA" id="ARBA00023049"/>
    </source>
</evidence>